<evidence type="ECO:0000313" key="1">
    <source>
        <dbReference type="EMBL" id="KAF2538340.1"/>
    </source>
</evidence>
<accession>A0A8S9FXB1</accession>
<comment type="caution">
    <text evidence="1">The sequence shown here is derived from an EMBL/GenBank/DDBJ whole genome shotgun (WGS) entry which is preliminary data.</text>
</comment>
<name>A0A8S9FXB1_BRACR</name>
<dbReference type="EMBL" id="QGKW02002228">
    <property type="protein sequence ID" value="KAF2538340.1"/>
    <property type="molecule type" value="Genomic_DNA"/>
</dbReference>
<proteinExistence type="predicted"/>
<sequence length="56" mass="6106">MAPRLSSSPRRLHLSAFDLAVALLDDSASALLISRWLSSTAPRLPSSPRRLRSSAF</sequence>
<organism evidence="1 2">
    <name type="scientific">Brassica cretica</name>
    <name type="common">Mustard</name>
    <dbReference type="NCBI Taxonomy" id="69181"/>
    <lineage>
        <taxon>Eukaryota</taxon>
        <taxon>Viridiplantae</taxon>
        <taxon>Streptophyta</taxon>
        <taxon>Embryophyta</taxon>
        <taxon>Tracheophyta</taxon>
        <taxon>Spermatophyta</taxon>
        <taxon>Magnoliopsida</taxon>
        <taxon>eudicotyledons</taxon>
        <taxon>Gunneridae</taxon>
        <taxon>Pentapetalae</taxon>
        <taxon>rosids</taxon>
        <taxon>malvids</taxon>
        <taxon>Brassicales</taxon>
        <taxon>Brassicaceae</taxon>
        <taxon>Brassiceae</taxon>
        <taxon>Brassica</taxon>
    </lineage>
</organism>
<reference evidence="1" key="1">
    <citation type="submission" date="2019-12" db="EMBL/GenBank/DDBJ databases">
        <title>Genome sequencing and annotation of Brassica cretica.</title>
        <authorList>
            <person name="Studholme D.J."/>
            <person name="Sarris P.F."/>
        </authorList>
    </citation>
    <scope>NUCLEOTIDE SEQUENCE</scope>
    <source>
        <strain evidence="1">PFS-001/15</strain>
        <tissue evidence="1">Leaf</tissue>
    </source>
</reference>
<dbReference type="Proteomes" id="UP000712281">
    <property type="component" value="Unassembled WGS sequence"/>
</dbReference>
<evidence type="ECO:0000313" key="2">
    <source>
        <dbReference type="Proteomes" id="UP000712281"/>
    </source>
</evidence>
<protein>
    <submittedName>
        <fullName evidence="1">Uncharacterized protein</fullName>
    </submittedName>
</protein>
<dbReference type="AlphaFoldDB" id="A0A8S9FXB1"/>
<gene>
    <name evidence="1" type="ORF">F2Q68_00021023</name>
</gene>